<dbReference type="InterPro" id="IPR041916">
    <property type="entry name" value="Anti_sigma_zinc_sf"/>
</dbReference>
<evidence type="ECO:0000259" key="1">
    <source>
        <dbReference type="Pfam" id="PF13490"/>
    </source>
</evidence>
<dbReference type="Gene3D" id="1.10.10.1320">
    <property type="entry name" value="Anti-sigma factor, zinc-finger domain"/>
    <property type="match status" value="1"/>
</dbReference>
<dbReference type="Proteomes" id="UP000542342">
    <property type="component" value="Unassembled WGS sequence"/>
</dbReference>
<name>A0A7V9AD64_9BACT</name>
<dbReference type="InterPro" id="IPR027383">
    <property type="entry name" value="Znf_put"/>
</dbReference>
<feature type="domain" description="Putative zinc-finger" evidence="1">
    <location>
        <begin position="3"/>
        <end position="39"/>
    </location>
</feature>
<dbReference type="Pfam" id="PF13490">
    <property type="entry name" value="zf-HC2"/>
    <property type="match status" value="1"/>
</dbReference>
<evidence type="ECO:0000313" key="2">
    <source>
        <dbReference type="EMBL" id="MBA2227482.1"/>
    </source>
</evidence>
<accession>A0A7V9AD64</accession>
<organism evidence="2 3">
    <name type="scientific">Thermogemmata fonticola</name>
    <dbReference type="NCBI Taxonomy" id="2755323"/>
    <lineage>
        <taxon>Bacteria</taxon>
        <taxon>Pseudomonadati</taxon>
        <taxon>Planctomycetota</taxon>
        <taxon>Planctomycetia</taxon>
        <taxon>Gemmatales</taxon>
        <taxon>Gemmataceae</taxon>
        <taxon>Thermogemmata</taxon>
    </lineage>
</organism>
<comment type="caution">
    <text evidence="2">The sequence shown here is derived from an EMBL/GenBank/DDBJ whole genome shotgun (WGS) entry which is preliminary data.</text>
</comment>
<keyword evidence="3" id="KW-1185">Reference proteome</keyword>
<dbReference type="AlphaFoldDB" id="A0A7V9AD64"/>
<reference evidence="2 3" key="1">
    <citation type="submission" date="2020-07" db="EMBL/GenBank/DDBJ databases">
        <title>Thermogemmata thermophila gen. nov., sp. nov., a novel moderate thermophilic planctomycete from a Kamchatka hot spring.</title>
        <authorList>
            <person name="Elcheninov A.G."/>
            <person name="Podosokorskaya O.A."/>
            <person name="Kovaleva O.L."/>
            <person name="Novikov A."/>
            <person name="Bonch-Osmolovskaya E.A."/>
            <person name="Toshchakov S.V."/>
            <person name="Kublanov I.V."/>
        </authorList>
    </citation>
    <scope>NUCLEOTIDE SEQUENCE [LARGE SCALE GENOMIC DNA]</scope>
    <source>
        <strain evidence="2 3">2918</strain>
    </source>
</reference>
<protein>
    <submittedName>
        <fullName evidence="2">Zf-HC2 domain-containing protein</fullName>
    </submittedName>
</protein>
<proteinExistence type="predicted"/>
<dbReference type="RefSeq" id="WP_194539343.1">
    <property type="nucleotide sequence ID" value="NZ_JACEFB010000014.1"/>
</dbReference>
<gene>
    <name evidence="2" type="ORF">H0921_15085</name>
</gene>
<dbReference type="EMBL" id="JACEFB010000014">
    <property type="protein sequence ID" value="MBA2227482.1"/>
    <property type="molecule type" value="Genomic_DNA"/>
</dbReference>
<evidence type="ECO:0000313" key="3">
    <source>
        <dbReference type="Proteomes" id="UP000542342"/>
    </source>
</evidence>
<sequence>MTCEELLQALNEYVDGTLDLSQLECQQFAEHLKGCHPCQVVVDTIRGTIQLYRAGEPYPLPPEFATRLQQLLQARWQAKFPASAPAGTPRR</sequence>